<evidence type="ECO:0000256" key="4">
    <source>
        <dbReference type="ARBA" id="ARBA00022737"/>
    </source>
</evidence>
<dbReference type="PRINTS" id="PR01874">
    <property type="entry name" value="DNAREPAIRADA"/>
</dbReference>
<dbReference type="InterPro" id="IPR030665">
    <property type="entry name" value="KaiC"/>
</dbReference>
<feature type="domain" description="KaiC" evidence="7">
    <location>
        <begin position="7"/>
        <end position="238"/>
    </location>
</feature>
<dbReference type="EC" id="2.7.11.1" evidence="1"/>
<dbReference type="GO" id="GO:0016787">
    <property type="term" value="F:hydrolase activity"/>
    <property type="evidence" value="ECO:0007669"/>
    <property type="project" value="UniProtKB-KW"/>
</dbReference>
<evidence type="ECO:0000256" key="5">
    <source>
        <dbReference type="ARBA" id="ARBA00022777"/>
    </source>
</evidence>
<dbReference type="PIRSF" id="PIRSF039117">
    <property type="entry name" value="KaiC"/>
    <property type="match status" value="1"/>
</dbReference>
<dbReference type="RefSeq" id="WP_103426395.1">
    <property type="nucleotide sequence ID" value="NZ_CP026309.1"/>
</dbReference>
<evidence type="ECO:0000313" key="9">
    <source>
        <dbReference type="Proteomes" id="UP000236584"/>
    </source>
</evidence>
<evidence type="ECO:0000259" key="7">
    <source>
        <dbReference type="PROSITE" id="PS51146"/>
    </source>
</evidence>
<evidence type="ECO:0000256" key="3">
    <source>
        <dbReference type="ARBA" id="ARBA00022679"/>
    </source>
</evidence>
<reference evidence="8 9" key="1">
    <citation type="submission" date="2018-01" db="EMBL/GenBank/DDBJ databases">
        <title>Complete genome sequence of Salinigranum rubrum GX10T, an extremely halophilic archaeon isolated from a marine solar saltern.</title>
        <authorList>
            <person name="Han S."/>
        </authorList>
    </citation>
    <scope>NUCLEOTIDE SEQUENCE [LARGE SCALE GENOMIC DNA]</scope>
    <source>
        <strain evidence="8 9">GX10</strain>
    </source>
</reference>
<keyword evidence="4" id="KW-0677">Repeat</keyword>
<accession>A0A2I8VLA2</accession>
<evidence type="ECO:0000256" key="6">
    <source>
        <dbReference type="ARBA" id="ARBA00022801"/>
    </source>
</evidence>
<dbReference type="InterPro" id="IPR010624">
    <property type="entry name" value="KaiC_dom"/>
</dbReference>
<dbReference type="PROSITE" id="PS51146">
    <property type="entry name" value="KAIC"/>
    <property type="match status" value="2"/>
</dbReference>
<sequence length="489" mass="53611">MVSLPDGRISTGISDLDDVLCGGLIPSRSYMVSGDPGTGKTILGLHFLTAGEGESLYVNLEEPAEEITRNAAAVGIDTDDVTFLDLSPAADVFVEEREYDVFTPDDVEGSSLRSAIVEAVYDIEPARMFIDPMSELQHLAPDTYQLRQQVSSLLRFLREQDVTLLFTTQSTSDVPDDDLQYLSDGTFELTQDDEGRHLRVTKFRGSQTRGGAHTVRITDDGIVVYPVLIPDGHVVDFPDETISAGIPELNQLLGGGLSRGTVTIINGPSGVGKTTLGAQVMKEAAGRGERSVIYMFEETTRTFVTRCTAVDIPVDTMVERGTLRIEEVQPLTQSPAEFASMVRTDVEERNAEVVLIDGIDGYRLSIRGEDDDSLHREIGALCRYLRSRGVTTLLVDSAETVTGEFRATHGGVSYIADNILFLRYLEVHGELRKAIGVLKKRTSDYERALREFRITEYGLSVGAPLRSLRGILEGTPEVVGDGDAWDEHQ</sequence>
<dbReference type="GO" id="GO:0005524">
    <property type="term" value="F:ATP binding"/>
    <property type="evidence" value="ECO:0007669"/>
    <property type="project" value="InterPro"/>
</dbReference>
<dbReference type="AlphaFoldDB" id="A0A2I8VLA2"/>
<dbReference type="OrthoDB" id="27015at2157"/>
<keyword evidence="5" id="KW-0418">Kinase</keyword>
<organism evidence="8 9">
    <name type="scientific">Salinigranum rubrum</name>
    <dbReference type="NCBI Taxonomy" id="755307"/>
    <lineage>
        <taxon>Archaea</taxon>
        <taxon>Methanobacteriati</taxon>
        <taxon>Methanobacteriota</taxon>
        <taxon>Stenosarchaea group</taxon>
        <taxon>Halobacteria</taxon>
        <taxon>Halobacteriales</taxon>
        <taxon>Haloferacaceae</taxon>
        <taxon>Salinigranum</taxon>
    </lineage>
</organism>
<evidence type="ECO:0000313" key="8">
    <source>
        <dbReference type="EMBL" id="AUV82706.1"/>
    </source>
</evidence>
<dbReference type="InterPro" id="IPR003593">
    <property type="entry name" value="AAA+_ATPase"/>
</dbReference>
<dbReference type="InterPro" id="IPR051347">
    <property type="entry name" value="Circadian_clock_KaiC-rel"/>
</dbReference>
<keyword evidence="9" id="KW-1185">Reference proteome</keyword>
<dbReference type="Gene3D" id="3.40.50.300">
    <property type="entry name" value="P-loop containing nucleotide triphosphate hydrolases"/>
    <property type="match status" value="2"/>
</dbReference>
<gene>
    <name evidence="8" type="ORF">C2R22_14510</name>
</gene>
<dbReference type="InterPro" id="IPR027417">
    <property type="entry name" value="P-loop_NTPase"/>
</dbReference>
<evidence type="ECO:0000256" key="1">
    <source>
        <dbReference type="ARBA" id="ARBA00012513"/>
    </source>
</evidence>
<keyword evidence="3" id="KW-0808">Transferase</keyword>
<dbReference type="GO" id="GO:0004674">
    <property type="term" value="F:protein serine/threonine kinase activity"/>
    <property type="evidence" value="ECO:0007669"/>
    <property type="project" value="UniProtKB-EC"/>
</dbReference>
<dbReference type="KEGG" id="srub:C2R22_14510"/>
<evidence type="ECO:0000256" key="2">
    <source>
        <dbReference type="ARBA" id="ARBA00022553"/>
    </source>
</evidence>
<dbReference type="InterPro" id="IPR014774">
    <property type="entry name" value="KaiC-like_dom"/>
</dbReference>
<feature type="domain" description="KaiC" evidence="7">
    <location>
        <begin position="240"/>
        <end position="475"/>
    </location>
</feature>
<keyword evidence="2" id="KW-0597">Phosphoprotein</keyword>
<dbReference type="SUPFAM" id="SSF52540">
    <property type="entry name" value="P-loop containing nucleoside triphosphate hydrolases"/>
    <property type="match status" value="2"/>
</dbReference>
<dbReference type="PANTHER" id="PTHR42926">
    <property type="match status" value="1"/>
</dbReference>
<dbReference type="PANTHER" id="PTHR42926:SF1">
    <property type="entry name" value="CIRCADIAN CLOCK OSCILLATOR PROTEIN KAIC 1"/>
    <property type="match status" value="1"/>
</dbReference>
<dbReference type="Proteomes" id="UP000236584">
    <property type="component" value="Chromosome"/>
</dbReference>
<keyword evidence="6" id="KW-0378">Hydrolase</keyword>
<name>A0A2I8VLA2_9EURY</name>
<proteinExistence type="predicted"/>
<protein>
    <recommendedName>
        <fullName evidence="1">non-specific serine/threonine protein kinase</fullName>
        <ecNumber evidence="1">2.7.11.1</ecNumber>
    </recommendedName>
</protein>
<dbReference type="Pfam" id="PF06745">
    <property type="entry name" value="ATPase"/>
    <property type="match status" value="2"/>
</dbReference>
<dbReference type="GeneID" id="35593328"/>
<dbReference type="EMBL" id="CP026309">
    <property type="protein sequence ID" value="AUV82706.1"/>
    <property type="molecule type" value="Genomic_DNA"/>
</dbReference>
<dbReference type="SMART" id="SM00382">
    <property type="entry name" value="AAA"/>
    <property type="match status" value="2"/>
</dbReference>